<evidence type="ECO:0000256" key="1">
    <source>
        <dbReference type="ARBA" id="ARBA00004496"/>
    </source>
</evidence>
<dbReference type="GO" id="GO:0016787">
    <property type="term" value="F:hydrolase activity"/>
    <property type="evidence" value="ECO:0007669"/>
    <property type="project" value="UniProtKB-KW"/>
</dbReference>
<comment type="function">
    <text evidence="11">Possible role in granule neuron development.</text>
</comment>
<dbReference type="Proteomes" id="UP000694426">
    <property type="component" value="Unplaced"/>
</dbReference>
<keyword evidence="3" id="KW-0963">Cytoplasm</keyword>
<dbReference type="Ensembl" id="ENSABRT00000021834.1">
    <property type="protein sequence ID" value="ENSABRP00000015305.1"/>
    <property type="gene ID" value="ENSABRG00000013473.1"/>
</dbReference>
<feature type="signal peptide" evidence="15">
    <location>
        <begin position="1"/>
        <end position="28"/>
    </location>
</feature>
<dbReference type="PANTHER" id="PTHR46197:SF1">
    <property type="entry name" value="PROTEIN ABHD14A"/>
    <property type="match status" value="1"/>
</dbReference>
<evidence type="ECO:0000313" key="17">
    <source>
        <dbReference type="Ensembl" id="ENSABRP00000015305.1"/>
    </source>
</evidence>
<feature type="region of interest" description="Disordered" evidence="14">
    <location>
        <begin position="29"/>
        <end position="48"/>
    </location>
</feature>
<sequence length="247" mass="26049">MSRSRPALLALGALLACALVLLLPAARRRPPAPGRGAPANSTVRRGTAAGADPAVAYREAAGPRAPGPGRPDVLFLHGQAFTSATWEALGTLALLAGEGHRAVAIDLPGYGDSPPTGTVATQQGRVAFLERILEELGLRRPVLVSPSMSGRFALPFLLLRGDRLAGFVPIAPVGTRDYAVGQYQQVQTPTLILYGDRDTGLGHQALHSLRHLPRHRVVVLPGAGHACYLDKPGDFHRALLGFLGQLQ</sequence>
<dbReference type="InterPro" id="IPR029058">
    <property type="entry name" value="AB_hydrolase_fold"/>
</dbReference>
<accession>A0A8B9C8G9</accession>
<dbReference type="PANTHER" id="PTHR46197">
    <property type="entry name" value="PROTEIN ABHD14B-LIKE"/>
    <property type="match status" value="1"/>
</dbReference>
<keyword evidence="8" id="KW-0472">Membrane</keyword>
<keyword evidence="15" id="KW-0732">Signal</keyword>
<gene>
    <name evidence="17" type="primary">ABHD14A</name>
</gene>
<evidence type="ECO:0000256" key="14">
    <source>
        <dbReference type="SAM" id="MobiDB-lite"/>
    </source>
</evidence>
<evidence type="ECO:0000256" key="3">
    <source>
        <dbReference type="ARBA" id="ARBA00022490"/>
    </source>
</evidence>
<keyword evidence="7" id="KW-1133">Transmembrane helix</keyword>
<feature type="domain" description="AB hydrolase-1" evidence="16">
    <location>
        <begin position="73"/>
        <end position="172"/>
    </location>
</feature>
<evidence type="ECO:0000256" key="5">
    <source>
        <dbReference type="ARBA" id="ARBA00022801"/>
    </source>
</evidence>
<comment type="subcellular location">
    <subcellularLocation>
        <location evidence="1">Cytoplasm</location>
    </subcellularLocation>
    <subcellularLocation>
        <location evidence="2">Membrane</location>
        <topology evidence="2">Single-pass type II membrane protein</topology>
    </subcellularLocation>
</comment>
<keyword evidence="5" id="KW-0378">Hydrolase</keyword>
<keyword evidence="18" id="KW-1185">Reference proteome</keyword>
<organism evidence="17 18">
    <name type="scientific">Anser brachyrhynchus</name>
    <name type="common">Pink-footed goose</name>
    <dbReference type="NCBI Taxonomy" id="132585"/>
    <lineage>
        <taxon>Eukaryota</taxon>
        <taxon>Metazoa</taxon>
        <taxon>Chordata</taxon>
        <taxon>Craniata</taxon>
        <taxon>Vertebrata</taxon>
        <taxon>Euteleostomi</taxon>
        <taxon>Archelosauria</taxon>
        <taxon>Archosauria</taxon>
        <taxon>Dinosauria</taxon>
        <taxon>Saurischia</taxon>
        <taxon>Theropoda</taxon>
        <taxon>Coelurosauria</taxon>
        <taxon>Aves</taxon>
        <taxon>Neognathae</taxon>
        <taxon>Galloanserae</taxon>
        <taxon>Anseriformes</taxon>
        <taxon>Anatidae</taxon>
        <taxon>Anserinae</taxon>
        <taxon>Anser</taxon>
    </lineage>
</organism>
<feature type="chain" id="PRO_5034234524" description="Protein ABHD14A" evidence="15">
    <location>
        <begin position="29"/>
        <end position="247"/>
    </location>
</feature>
<dbReference type="PROSITE" id="PS51257">
    <property type="entry name" value="PROKAR_LIPOPROTEIN"/>
    <property type="match status" value="1"/>
</dbReference>
<evidence type="ECO:0000313" key="18">
    <source>
        <dbReference type="Proteomes" id="UP000694426"/>
    </source>
</evidence>
<evidence type="ECO:0000256" key="8">
    <source>
        <dbReference type="ARBA" id="ARBA00023136"/>
    </source>
</evidence>
<evidence type="ECO:0000256" key="11">
    <source>
        <dbReference type="ARBA" id="ARBA00056841"/>
    </source>
</evidence>
<evidence type="ECO:0000256" key="6">
    <source>
        <dbReference type="ARBA" id="ARBA00022968"/>
    </source>
</evidence>
<evidence type="ECO:0000256" key="7">
    <source>
        <dbReference type="ARBA" id="ARBA00022989"/>
    </source>
</evidence>
<evidence type="ECO:0000256" key="4">
    <source>
        <dbReference type="ARBA" id="ARBA00022692"/>
    </source>
</evidence>
<evidence type="ECO:0000256" key="13">
    <source>
        <dbReference type="ARBA" id="ARBA00079023"/>
    </source>
</evidence>
<reference evidence="17" key="1">
    <citation type="submission" date="2025-08" db="UniProtKB">
        <authorList>
            <consortium name="Ensembl"/>
        </authorList>
    </citation>
    <scope>IDENTIFICATION</scope>
</reference>
<dbReference type="InterPro" id="IPR000073">
    <property type="entry name" value="AB_hydrolase_1"/>
</dbReference>
<dbReference type="AlphaFoldDB" id="A0A8B9C8G9"/>
<reference evidence="17" key="2">
    <citation type="submission" date="2025-09" db="UniProtKB">
        <authorList>
            <consortium name="Ensembl"/>
        </authorList>
    </citation>
    <scope>IDENTIFICATION</scope>
</reference>
<dbReference type="GO" id="GO:0005737">
    <property type="term" value="C:cytoplasm"/>
    <property type="evidence" value="ECO:0007669"/>
    <property type="project" value="UniProtKB-SubCell"/>
</dbReference>
<keyword evidence="6" id="KW-0735">Signal-anchor</keyword>
<evidence type="ECO:0000256" key="2">
    <source>
        <dbReference type="ARBA" id="ARBA00004606"/>
    </source>
</evidence>
<keyword evidence="4" id="KW-0812">Transmembrane</keyword>
<dbReference type="SUPFAM" id="SSF53474">
    <property type="entry name" value="alpha/beta-Hydrolases"/>
    <property type="match status" value="1"/>
</dbReference>
<keyword evidence="9" id="KW-0325">Glycoprotein</keyword>
<evidence type="ECO:0000256" key="15">
    <source>
        <dbReference type="SAM" id="SignalP"/>
    </source>
</evidence>
<name>A0A8B9C8G9_9AVES</name>
<dbReference type="GO" id="GO:0016020">
    <property type="term" value="C:membrane"/>
    <property type="evidence" value="ECO:0007669"/>
    <property type="project" value="UniProtKB-SubCell"/>
</dbReference>
<comment type="similarity">
    <text evidence="10">Belongs to the AB hydrolase superfamily. ABHD14 family.</text>
</comment>
<dbReference type="GeneTree" id="ENSGT00940000161296"/>
<dbReference type="FunFam" id="3.40.50.1820:FF:000093">
    <property type="entry name" value="protein ABHD14A isoform X1"/>
    <property type="match status" value="1"/>
</dbReference>
<evidence type="ECO:0000256" key="9">
    <source>
        <dbReference type="ARBA" id="ARBA00023180"/>
    </source>
</evidence>
<evidence type="ECO:0000256" key="10">
    <source>
        <dbReference type="ARBA" id="ARBA00037942"/>
    </source>
</evidence>
<dbReference type="Gene3D" id="3.40.50.1820">
    <property type="entry name" value="alpha/beta hydrolase"/>
    <property type="match status" value="1"/>
</dbReference>
<proteinExistence type="inferred from homology"/>
<evidence type="ECO:0000259" key="16">
    <source>
        <dbReference type="Pfam" id="PF12697"/>
    </source>
</evidence>
<protein>
    <recommendedName>
        <fullName evidence="12">Protein ABHD14A</fullName>
    </recommendedName>
    <alternativeName>
        <fullName evidence="13">Alpha/beta hydrolase domain-containing protein 14A</fullName>
    </alternativeName>
</protein>
<dbReference type="Pfam" id="PF12697">
    <property type="entry name" value="Abhydrolase_6"/>
    <property type="match status" value="1"/>
</dbReference>
<evidence type="ECO:0000256" key="12">
    <source>
        <dbReference type="ARBA" id="ARBA00073591"/>
    </source>
</evidence>